<feature type="region of interest" description="Disordered" evidence="1">
    <location>
        <begin position="43"/>
        <end position="84"/>
    </location>
</feature>
<accession>A0A9Q1DN20</accession>
<dbReference type="AlphaFoldDB" id="A0A9Q1DN20"/>
<evidence type="ECO:0000313" key="2">
    <source>
        <dbReference type="EMBL" id="KAJ8275384.1"/>
    </source>
</evidence>
<keyword evidence="3" id="KW-1185">Reference proteome</keyword>
<reference evidence="2" key="1">
    <citation type="journal article" date="2023" name="Science">
        <title>Genome structures resolve the early diversification of teleost fishes.</title>
        <authorList>
            <person name="Parey E."/>
            <person name="Louis A."/>
            <person name="Montfort J."/>
            <person name="Bouchez O."/>
            <person name="Roques C."/>
            <person name="Iampietro C."/>
            <person name="Lluch J."/>
            <person name="Castinel A."/>
            <person name="Donnadieu C."/>
            <person name="Desvignes T."/>
            <person name="Floi Bucao C."/>
            <person name="Jouanno E."/>
            <person name="Wen M."/>
            <person name="Mejri S."/>
            <person name="Dirks R."/>
            <person name="Jansen H."/>
            <person name="Henkel C."/>
            <person name="Chen W.J."/>
            <person name="Zahm M."/>
            <person name="Cabau C."/>
            <person name="Klopp C."/>
            <person name="Thompson A.W."/>
            <person name="Robinson-Rechavi M."/>
            <person name="Braasch I."/>
            <person name="Lecointre G."/>
            <person name="Bobe J."/>
            <person name="Postlethwait J.H."/>
            <person name="Berthelot C."/>
            <person name="Roest Crollius H."/>
            <person name="Guiguen Y."/>
        </authorList>
    </citation>
    <scope>NUCLEOTIDE SEQUENCE</scope>
    <source>
        <strain evidence="2">Concon-B</strain>
    </source>
</reference>
<feature type="compositionally biased region" description="Polar residues" evidence="1">
    <location>
        <begin position="44"/>
        <end position="59"/>
    </location>
</feature>
<proteinExistence type="predicted"/>
<feature type="region of interest" description="Disordered" evidence="1">
    <location>
        <begin position="1"/>
        <end position="21"/>
    </location>
</feature>
<dbReference type="OrthoDB" id="9035231at2759"/>
<protein>
    <submittedName>
        <fullName evidence="2">Uncharacterized protein</fullName>
    </submittedName>
</protein>
<evidence type="ECO:0000256" key="1">
    <source>
        <dbReference type="SAM" id="MobiDB-lite"/>
    </source>
</evidence>
<dbReference type="Proteomes" id="UP001152803">
    <property type="component" value="Unassembled WGS sequence"/>
</dbReference>
<feature type="compositionally biased region" description="Polar residues" evidence="1">
    <location>
        <begin position="10"/>
        <end position="21"/>
    </location>
</feature>
<name>A0A9Q1DN20_CONCO</name>
<comment type="caution">
    <text evidence="2">The sequence shown here is derived from an EMBL/GenBank/DDBJ whole genome shotgun (WGS) entry which is preliminary data.</text>
</comment>
<gene>
    <name evidence="2" type="ORF">COCON_G00100090</name>
</gene>
<organism evidence="2 3">
    <name type="scientific">Conger conger</name>
    <name type="common">Conger eel</name>
    <name type="synonym">Muraena conger</name>
    <dbReference type="NCBI Taxonomy" id="82655"/>
    <lineage>
        <taxon>Eukaryota</taxon>
        <taxon>Metazoa</taxon>
        <taxon>Chordata</taxon>
        <taxon>Craniata</taxon>
        <taxon>Vertebrata</taxon>
        <taxon>Euteleostomi</taxon>
        <taxon>Actinopterygii</taxon>
        <taxon>Neopterygii</taxon>
        <taxon>Teleostei</taxon>
        <taxon>Anguilliformes</taxon>
        <taxon>Congridae</taxon>
        <taxon>Conger</taxon>
    </lineage>
</organism>
<evidence type="ECO:0000313" key="3">
    <source>
        <dbReference type="Proteomes" id="UP001152803"/>
    </source>
</evidence>
<dbReference type="EMBL" id="JAFJMO010000006">
    <property type="protein sequence ID" value="KAJ8275384.1"/>
    <property type="molecule type" value="Genomic_DNA"/>
</dbReference>
<sequence length="84" mass="9737">MRVVPHHLATRTSAPEPNKLQSELDQEYQDRFHRLPVEIREFVQDTTNPAHLAPSTNERLSPRAGQSEEDMEEEPVDRAFDTQL</sequence>